<accession>A0A2S4UZ73</accession>
<dbReference type="VEuPathDB" id="FungiDB:PSHT_13483"/>
<feature type="region of interest" description="Disordered" evidence="1">
    <location>
        <begin position="22"/>
        <end position="67"/>
    </location>
</feature>
<evidence type="ECO:0000256" key="2">
    <source>
        <dbReference type="SAM" id="SignalP"/>
    </source>
</evidence>
<feature type="compositionally biased region" description="Polar residues" evidence="1">
    <location>
        <begin position="35"/>
        <end position="44"/>
    </location>
</feature>
<reference evidence="3" key="1">
    <citation type="submission" date="2017-12" db="EMBL/GenBank/DDBJ databases">
        <title>Gene loss provides genomic basis for host adaptation in cereal stripe rust fungi.</title>
        <authorList>
            <person name="Xia C."/>
        </authorList>
    </citation>
    <scope>NUCLEOTIDE SEQUENCE [LARGE SCALE GENOMIC DNA]</scope>
    <source>
        <strain evidence="3">93-210</strain>
    </source>
</reference>
<keyword evidence="4" id="KW-1185">Reference proteome</keyword>
<dbReference type="AlphaFoldDB" id="A0A2S4UZ73"/>
<feature type="compositionally biased region" description="Basic and acidic residues" evidence="1">
    <location>
        <begin position="45"/>
        <end position="57"/>
    </location>
</feature>
<feature type="signal peptide" evidence="2">
    <location>
        <begin position="1"/>
        <end position="19"/>
    </location>
</feature>
<feature type="chain" id="PRO_5015691387" description="Secreted protein" evidence="2">
    <location>
        <begin position="20"/>
        <end position="67"/>
    </location>
</feature>
<sequence length="67" mass="7153">MQVSMVVKFGFILLQGVLGNPISPHDGTRLRSDDSTAPLSTSPDSKVDGQSAKRSEASKIANNRMAH</sequence>
<dbReference type="VEuPathDB" id="FungiDB:PSTT_11675"/>
<dbReference type="Proteomes" id="UP000239156">
    <property type="component" value="Unassembled WGS sequence"/>
</dbReference>
<protein>
    <recommendedName>
        <fullName evidence="5">Secreted protein</fullName>
    </recommendedName>
</protein>
<dbReference type="EMBL" id="PKSL01000140">
    <property type="protein sequence ID" value="POW02567.1"/>
    <property type="molecule type" value="Genomic_DNA"/>
</dbReference>
<evidence type="ECO:0000313" key="3">
    <source>
        <dbReference type="EMBL" id="POW02567.1"/>
    </source>
</evidence>
<evidence type="ECO:0000313" key="4">
    <source>
        <dbReference type="Proteomes" id="UP000239156"/>
    </source>
</evidence>
<gene>
    <name evidence="3" type="ORF">PSTT_11675</name>
</gene>
<proteinExistence type="predicted"/>
<comment type="caution">
    <text evidence="3">The sequence shown here is derived from an EMBL/GenBank/DDBJ whole genome shotgun (WGS) entry which is preliminary data.</text>
</comment>
<evidence type="ECO:0008006" key="5">
    <source>
        <dbReference type="Google" id="ProtNLM"/>
    </source>
</evidence>
<name>A0A2S4UZ73_9BASI</name>
<keyword evidence="2" id="KW-0732">Signal</keyword>
<evidence type="ECO:0000256" key="1">
    <source>
        <dbReference type="SAM" id="MobiDB-lite"/>
    </source>
</evidence>
<organism evidence="3 4">
    <name type="scientific">Puccinia striiformis</name>
    <dbReference type="NCBI Taxonomy" id="27350"/>
    <lineage>
        <taxon>Eukaryota</taxon>
        <taxon>Fungi</taxon>
        <taxon>Dikarya</taxon>
        <taxon>Basidiomycota</taxon>
        <taxon>Pucciniomycotina</taxon>
        <taxon>Pucciniomycetes</taxon>
        <taxon>Pucciniales</taxon>
        <taxon>Pucciniaceae</taxon>
        <taxon>Puccinia</taxon>
    </lineage>
</organism>